<name>A0ABV9VSN0_9ACTN</name>
<feature type="domain" description="Gal80p-like C-terminal" evidence="2">
    <location>
        <begin position="4"/>
        <end position="55"/>
    </location>
</feature>
<evidence type="ECO:0000259" key="2">
    <source>
        <dbReference type="Pfam" id="PF22685"/>
    </source>
</evidence>
<comment type="caution">
    <text evidence="3">The sequence shown here is derived from an EMBL/GenBank/DDBJ whole genome shotgun (WGS) entry which is preliminary data.</text>
</comment>
<sequence>MTSGAVATKSAEDQVAVTGLLESGAVAVMQFRGGTSRATGFHWEINGTQGELVVKADHSLFGGSPAAVRRPRRRQRLDRTSGSRPLPAVAEASLASCRPDHRVPLLRPYVG</sequence>
<evidence type="ECO:0000313" key="4">
    <source>
        <dbReference type="Proteomes" id="UP001595912"/>
    </source>
</evidence>
<dbReference type="Gene3D" id="3.30.360.10">
    <property type="entry name" value="Dihydrodipicolinate Reductase, domain 2"/>
    <property type="match status" value="1"/>
</dbReference>
<proteinExistence type="predicted"/>
<dbReference type="Proteomes" id="UP001595912">
    <property type="component" value="Unassembled WGS sequence"/>
</dbReference>
<protein>
    <recommendedName>
        <fullName evidence="2">Gal80p-like C-terminal domain-containing protein</fullName>
    </recommendedName>
</protein>
<dbReference type="InterPro" id="IPR055080">
    <property type="entry name" value="Gal80p-like_C"/>
</dbReference>
<feature type="region of interest" description="Disordered" evidence="1">
    <location>
        <begin position="64"/>
        <end position="85"/>
    </location>
</feature>
<reference evidence="4" key="1">
    <citation type="journal article" date="2019" name="Int. J. Syst. Evol. Microbiol.">
        <title>The Global Catalogue of Microorganisms (GCM) 10K type strain sequencing project: providing services to taxonomists for standard genome sequencing and annotation.</title>
        <authorList>
            <consortium name="The Broad Institute Genomics Platform"/>
            <consortium name="The Broad Institute Genome Sequencing Center for Infectious Disease"/>
            <person name="Wu L."/>
            <person name="Ma J."/>
        </authorList>
    </citation>
    <scope>NUCLEOTIDE SEQUENCE [LARGE SCALE GENOMIC DNA]</scope>
    <source>
        <strain evidence="4">CGMCC 4.7152</strain>
    </source>
</reference>
<dbReference type="RefSeq" id="WP_380115835.1">
    <property type="nucleotide sequence ID" value="NZ_JBHSIU010000018.1"/>
</dbReference>
<evidence type="ECO:0000313" key="3">
    <source>
        <dbReference type="EMBL" id="MFC4999411.1"/>
    </source>
</evidence>
<gene>
    <name evidence="3" type="ORF">ACFPIJ_16380</name>
</gene>
<accession>A0ABV9VSN0</accession>
<organism evidence="3 4">
    <name type="scientific">Dactylosporangium cerinum</name>
    <dbReference type="NCBI Taxonomy" id="1434730"/>
    <lineage>
        <taxon>Bacteria</taxon>
        <taxon>Bacillati</taxon>
        <taxon>Actinomycetota</taxon>
        <taxon>Actinomycetes</taxon>
        <taxon>Micromonosporales</taxon>
        <taxon>Micromonosporaceae</taxon>
        <taxon>Dactylosporangium</taxon>
    </lineage>
</organism>
<keyword evidence="4" id="KW-1185">Reference proteome</keyword>
<evidence type="ECO:0000256" key="1">
    <source>
        <dbReference type="SAM" id="MobiDB-lite"/>
    </source>
</evidence>
<dbReference type="Pfam" id="PF22685">
    <property type="entry name" value="Gal80p_C-like"/>
    <property type="match status" value="1"/>
</dbReference>
<dbReference type="EMBL" id="JBHSIU010000018">
    <property type="protein sequence ID" value="MFC4999411.1"/>
    <property type="molecule type" value="Genomic_DNA"/>
</dbReference>